<comment type="caution">
    <text evidence="1">The sequence shown here is derived from an EMBL/GenBank/DDBJ whole genome shotgun (WGS) entry which is preliminary data.</text>
</comment>
<proteinExistence type="predicted"/>
<organism evidence="1 2">
    <name type="scientific">Micromonospora craterilacus</name>
    <dbReference type="NCBI Taxonomy" id="1655439"/>
    <lineage>
        <taxon>Bacteria</taxon>
        <taxon>Bacillati</taxon>
        <taxon>Actinomycetota</taxon>
        <taxon>Actinomycetes</taxon>
        <taxon>Micromonosporales</taxon>
        <taxon>Micromonosporaceae</taxon>
        <taxon>Micromonospora</taxon>
    </lineage>
</organism>
<reference evidence="1 2" key="1">
    <citation type="submission" date="2018-01" db="EMBL/GenBank/DDBJ databases">
        <title>Draft genome sequence of Jishengella sp. NA12.</title>
        <authorList>
            <person name="Sahin N."/>
            <person name="Ay H."/>
            <person name="Saygin H."/>
        </authorList>
    </citation>
    <scope>NUCLEOTIDE SEQUENCE [LARGE SCALE GENOMIC DNA]</scope>
    <source>
        <strain evidence="1 2">NA12</strain>
    </source>
</reference>
<dbReference type="Proteomes" id="UP000248924">
    <property type="component" value="Unassembled WGS sequence"/>
</dbReference>
<dbReference type="RefSeq" id="WP_111219063.1">
    <property type="nucleotide sequence ID" value="NZ_POTY01000303.1"/>
</dbReference>
<dbReference type="OrthoDB" id="3370347at2"/>
<dbReference type="EMBL" id="POTY01000303">
    <property type="protein sequence ID" value="PZG08000.1"/>
    <property type="molecule type" value="Genomic_DNA"/>
</dbReference>
<evidence type="ECO:0000313" key="2">
    <source>
        <dbReference type="Proteomes" id="UP000248924"/>
    </source>
</evidence>
<dbReference type="AlphaFoldDB" id="A0A2W2E3B3"/>
<sequence>MCVDTANRAEIRVSIQDRRAPDRAAGHLAVGVLIDGDQVLVPNPSKQLLDPHADLEVVIFPASLEERLPVEVAPVWKWRRFALTDQAPVAVIASLGRTSGYSSQVGRADSAALAKAIEGAGGDLWEALRRLDIVAGDIHVVDDDLLRRAGELEQAQREPRRAEHRFGSMRELTGGFCILFCFCQPHGPR</sequence>
<gene>
    <name evidence="1" type="ORF">C1I95_30410</name>
</gene>
<accession>A0A2W2E3B3</accession>
<keyword evidence="2" id="KW-1185">Reference proteome</keyword>
<evidence type="ECO:0000313" key="1">
    <source>
        <dbReference type="EMBL" id="PZG08000.1"/>
    </source>
</evidence>
<protein>
    <submittedName>
        <fullName evidence="1">Uncharacterized protein</fullName>
    </submittedName>
</protein>
<name>A0A2W2E3B3_9ACTN</name>